<dbReference type="InterPro" id="IPR029058">
    <property type="entry name" value="AB_hydrolase_fold"/>
</dbReference>
<protein>
    <recommendedName>
        <fullName evidence="1">AB hydrolase-1 domain-containing protein</fullName>
    </recommendedName>
</protein>
<dbReference type="Proteomes" id="UP001140502">
    <property type="component" value="Unassembled WGS sequence"/>
</dbReference>
<feature type="domain" description="AB hydrolase-1" evidence="1">
    <location>
        <begin position="1"/>
        <end position="220"/>
    </location>
</feature>
<dbReference type="Gene3D" id="3.40.50.1820">
    <property type="entry name" value="alpha/beta hydrolase"/>
    <property type="match status" value="1"/>
</dbReference>
<dbReference type="EMBL" id="JAPEUR010000053">
    <property type="protein sequence ID" value="KAJ4325088.1"/>
    <property type="molecule type" value="Genomic_DNA"/>
</dbReference>
<sequence length="238" mass="26634">MDIRGYGQSSKPSDIACYAKSAMSHDCIVVMDSLFPSSTPFYVLAHDRGARVAHKLAVDHPHRVRAAIFLDICPTLGMYEATNLDFAKGYWHWFFLIQPSPLPETLISANPRRFAELCMGAFQPRGLDIFVPEAFDAYVASLADEDTLHAMCQDYRAAATLDLDEAREDLAHGRLIQSPLLVLWGAQGVVAKQFDAVKEWRSVTKEGVTVEGRPVESGHYMPEEIPDEIVETARQFFK</sequence>
<dbReference type="PANTHER" id="PTHR43329">
    <property type="entry name" value="EPOXIDE HYDROLASE"/>
    <property type="match status" value="1"/>
</dbReference>
<dbReference type="AlphaFoldDB" id="A0A9W8WHC9"/>
<dbReference type="OrthoDB" id="408373at2759"/>
<reference evidence="2" key="1">
    <citation type="submission" date="2022-10" db="EMBL/GenBank/DDBJ databases">
        <title>Tapping the CABI collections for fungal endophytes: first genome assemblies for Collariella, Neodidymelliopsis, Ascochyta clinopodiicola, Didymella pomorum, Didymosphaeria variabile, Neocosmospora piperis and Neocucurbitaria cava.</title>
        <authorList>
            <person name="Hill R."/>
        </authorList>
    </citation>
    <scope>NUCLEOTIDE SEQUENCE</scope>
    <source>
        <strain evidence="2">IMI 366586</strain>
    </source>
</reference>
<proteinExistence type="predicted"/>
<organism evidence="2 3">
    <name type="scientific">Fusarium piperis</name>
    <dbReference type="NCBI Taxonomy" id="1435070"/>
    <lineage>
        <taxon>Eukaryota</taxon>
        <taxon>Fungi</taxon>
        <taxon>Dikarya</taxon>
        <taxon>Ascomycota</taxon>
        <taxon>Pezizomycotina</taxon>
        <taxon>Sordariomycetes</taxon>
        <taxon>Hypocreomycetidae</taxon>
        <taxon>Hypocreales</taxon>
        <taxon>Nectriaceae</taxon>
        <taxon>Fusarium</taxon>
        <taxon>Fusarium solani species complex</taxon>
    </lineage>
</organism>
<dbReference type="SUPFAM" id="SSF53474">
    <property type="entry name" value="alpha/beta-Hydrolases"/>
    <property type="match status" value="1"/>
</dbReference>
<evidence type="ECO:0000313" key="2">
    <source>
        <dbReference type="EMBL" id="KAJ4325088.1"/>
    </source>
</evidence>
<comment type="caution">
    <text evidence="2">The sequence shown here is derived from an EMBL/GenBank/DDBJ whole genome shotgun (WGS) entry which is preliminary data.</text>
</comment>
<keyword evidence="3" id="KW-1185">Reference proteome</keyword>
<dbReference type="InterPro" id="IPR000073">
    <property type="entry name" value="AB_hydrolase_1"/>
</dbReference>
<name>A0A9W8WHC9_9HYPO</name>
<evidence type="ECO:0000313" key="3">
    <source>
        <dbReference type="Proteomes" id="UP001140502"/>
    </source>
</evidence>
<dbReference type="Pfam" id="PF00561">
    <property type="entry name" value="Abhydrolase_1"/>
    <property type="match status" value="1"/>
</dbReference>
<evidence type="ECO:0000259" key="1">
    <source>
        <dbReference type="Pfam" id="PF00561"/>
    </source>
</evidence>
<accession>A0A9W8WHC9</accession>
<gene>
    <name evidence="2" type="ORF">N0V84_003631</name>
</gene>